<proteinExistence type="predicted"/>
<dbReference type="AlphaFoldDB" id="A0A4R5VX90"/>
<dbReference type="PANTHER" id="PTHR34070:SF1">
    <property type="entry name" value="DNA ALKYLATION REPAIR PROTEIN"/>
    <property type="match status" value="1"/>
</dbReference>
<dbReference type="Proteomes" id="UP001178888">
    <property type="component" value="Unassembled WGS sequence"/>
</dbReference>
<reference evidence="1" key="2">
    <citation type="submission" date="2023-08" db="EMBL/GenBank/DDBJ databases">
        <title>Nitrogen cycling bacteria in agricultural field soils.</title>
        <authorList>
            <person name="Jang J."/>
        </authorList>
    </citation>
    <scope>NUCLEOTIDE SEQUENCE</scope>
    <source>
        <strain evidence="1">PS3-36</strain>
    </source>
</reference>
<gene>
    <name evidence="2" type="ORF">E2K98_03275</name>
    <name evidence="1" type="ORF">RCG21_02055</name>
</gene>
<dbReference type="CDD" id="cd07064">
    <property type="entry name" value="AlkD_like_1"/>
    <property type="match status" value="1"/>
</dbReference>
<name>A0A4R5VX90_9BACI</name>
<dbReference type="Gene3D" id="1.20.1660.10">
    <property type="entry name" value="Hypothetical protein (EF3068)"/>
    <property type="match status" value="1"/>
</dbReference>
<dbReference type="InterPro" id="IPR016024">
    <property type="entry name" value="ARM-type_fold"/>
</dbReference>
<evidence type="ECO:0000313" key="3">
    <source>
        <dbReference type="Proteomes" id="UP000295132"/>
    </source>
</evidence>
<organism evidence="2 3">
    <name type="scientific">Bacillus salipaludis</name>
    <dbReference type="NCBI Taxonomy" id="2547811"/>
    <lineage>
        <taxon>Bacteria</taxon>
        <taxon>Bacillati</taxon>
        <taxon>Bacillota</taxon>
        <taxon>Bacilli</taxon>
        <taxon>Bacillales</taxon>
        <taxon>Bacillaceae</taxon>
        <taxon>Bacillus</taxon>
    </lineage>
</organism>
<evidence type="ECO:0000313" key="4">
    <source>
        <dbReference type="Proteomes" id="UP001178888"/>
    </source>
</evidence>
<dbReference type="EMBL" id="JAVGVR010000001">
    <property type="protein sequence ID" value="MDQ6595250.1"/>
    <property type="molecule type" value="Genomic_DNA"/>
</dbReference>
<accession>A0A4R5VX90</accession>
<dbReference type="PANTHER" id="PTHR34070">
    <property type="entry name" value="ARMADILLO-TYPE FOLD"/>
    <property type="match status" value="1"/>
</dbReference>
<evidence type="ECO:0000313" key="1">
    <source>
        <dbReference type="EMBL" id="MDQ6595250.1"/>
    </source>
</evidence>
<dbReference type="EMBL" id="SMYO01000002">
    <property type="protein sequence ID" value="TDK63902.1"/>
    <property type="molecule type" value="Genomic_DNA"/>
</dbReference>
<sequence>MRNLSDEVALLTNLFEKSRNEANAKPMEKYLKNHFPFLGIKTPQRRELEKQFFNETGILKKPFHPGFVLELWEKTEREYQYTALGYLEKLQKKLQKEDLAFLEGLITTKSWWDSVDALAPKPVGTIAQKFPEVMGETIESWTVHENMWLRRASILFQLKYKKETREEILYEYIRRNADSKEFFIQKAIGWALREYSKTNPESVRKFIESRKLAPLSVREGSKYI</sequence>
<dbReference type="RefSeq" id="WP_133332862.1">
    <property type="nucleotide sequence ID" value="NZ_JAVGVR010000001.1"/>
</dbReference>
<dbReference type="Gene3D" id="1.25.40.290">
    <property type="entry name" value="ARM repeat domains"/>
    <property type="match status" value="1"/>
</dbReference>
<comment type="caution">
    <text evidence="2">The sequence shown here is derived from an EMBL/GenBank/DDBJ whole genome shotgun (WGS) entry which is preliminary data.</text>
</comment>
<dbReference type="InterPro" id="IPR014825">
    <property type="entry name" value="DNA_alkylation"/>
</dbReference>
<reference evidence="2 3" key="1">
    <citation type="submission" date="2019-03" db="EMBL/GenBank/DDBJ databases">
        <title>Bacillus niacini sp. nov. a Nicotinate-Metabolizing Mesophile Isolated from Soil.</title>
        <authorList>
            <person name="Zhang G."/>
        </authorList>
    </citation>
    <scope>NUCLEOTIDE SEQUENCE [LARGE SCALE GENOMIC DNA]</scope>
    <source>
        <strain evidence="2 3">WN066</strain>
    </source>
</reference>
<dbReference type="Pfam" id="PF08713">
    <property type="entry name" value="DNA_alkylation"/>
    <property type="match status" value="1"/>
</dbReference>
<evidence type="ECO:0000313" key="2">
    <source>
        <dbReference type="EMBL" id="TDK63902.1"/>
    </source>
</evidence>
<protein>
    <submittedName>
        <fullName evidence="2">DNA alkylation repair protein</fullName>
    </submittedName>
</protein>
<dbReference type="Proteomes" id="UP000295132">
    <property type="component" value="Unassembled WGS sequence"/>
</dbReference>
<keyword evidence="4" id="KW-1185">Reference proteome</keyword>
<dbReference type="SUPFAM" id="SSF48371">
    <property type="entry name" value="ARM repeat"/>
    <property type="match status" value="1"/>
</dbReference>